<sequence>MSLWFRPTKATFSVKNGESDYHYYDDDDMDELEPDDALPSDFVSLIDERYRDRALYSEVVWGIPNSDGANGWFYDCPFRMDLLDHSSEDNGNNDDDGELLLPAINDLPWLPSMEQERKDGKLWKELHDGVKLSWIVNRRMERAVNLASWHPLGGGHWPTDAGFVLRFGSVLQAAKEALPPPLPWCRVAECVLLVKLRVRSMGRRETGEPQPPALALSEQCGCRMSLYSPN</sequence>
<proteinExistence type="predicted"/>
<reference evidence="1" key="2">
    <citation type="submission" date="2013-04" db="UniProtKB">
        <authorList>
            <consortium name="EnsemblPlants"/>
        </authorList>
    </citation>
    <scope>IDENTIFICATION</scope>
</reference>
<reference evidence="1" key="1">
    <citation type="journal article" date="2013" name="Nat. Commun.">
        <title>Whole-genome sequencing of Oryza brachyantha reveals mechanisms underlying Oryza genome evolution.</title>
        <authorList>
            <person name="Chen J."/>
            <person name="Huang Q."/>
            <person name="Gao D."/>
            <person name="Wang J."/>
            <person name="Lang Y."/>
            <person name="Liu T."/>
            <person name="Li B."/>
            <person name="Bai Z."/>
            <person name="Luis Goicoechea J."/>
            <person name="Liang C."/>
            <person name="Chen C."/>
            <person name="Zhang W."/>
            <person name="Sun S."/>
            <person name="Liao Y."/>
            <person name="Zhang X."/>
            <person name="Yang L."/>
            <person name="Song C."/>
            <person name="Wang M."/>
            <person name="Shi J."/>
            <person name="Liu G."/>
            <person name="Liu J."/>
            <person name="Zhou H."/>
            <person name="Zhou W."/>
            <person name="Yu Q."/>
            <person name="An N."/>
            <person name="Chen Y."/>
            <person name="Cai Q."/>
            <person name="Wang B."/>
            <person name="Liu B."/>
            <person name="Min J."/>
            <person name="Huang Y."/>
            <person name="Wu H."/>
            <person name="Li Z."/>
            <person name="Zhang Y."/>
            <person name="Yin Y."/>
            <person name="Song W."/>
            <person name="Jiang J."/>
            <person name="Jackson S.A."/>
            <person name="Wing R.A."/>
            <person name="Wang J."/>
            <person name="Chen M."/>
        </authorList>
    </citation>
    <scope>NUCLEOTIDE SEQUENCE [LARGE SCALE GENOMIC DNA]</scope>
    <source>
        <strain evidence="1">cv. IRGC 101232</strain>
    </source>
</reference>
<keyword evidence="2" id="KW-1185">Reference proteome</keyword>
<dbReference type="HOGENOM" id="CLU_1206416_0_0_1"/>
<dbReference type="eggNOG" id="ENOG502QWKW">
    <property type="taxonomic scope" value="Eukaryota"/>
</dbReference>
<dbReference type="AlphaFoldDB" id="J3LNW4"/>
<accession>J3LNW4</accession>
<evidence type="ECO:0000313" key="2">
    <source>
        <dbReference type="Proteomes" id="UP000006038"/>
    </source>
</evidence>
<protein>
    <submittedName>
        <fullName evidence="1">Uncharacterized protein</fullName>
    </submittedName>
</protein>
<dbReference type="PANTHER" id="PTHR33736">
    <property type="entry name" value="F-BOX PROTEIN-RELATED"/>
    <property type="match status" value="1"/>
</dbReference>
<dbReference type="PANTHER" id="PTHR33736:SF12">
    <property type="entry name" value="F-BOX DOMAIN-CONTAINING PROTEIN"/>
    <property type="match status" value="1"/>
</dbReference>
<dbReference type="OMA" id="WIVNRRM"/>
<organism evidence="1">
    <name type="scientific">Oryza brachyantha</name>
    <name type="common">malo sina</name>
    <dbReference type="NCBI Taxonomy" id="4533"/>
    <lineage>
        <taxon>Eukaryota</taxon>
        <taxon>Viridiplantae</taxon>
        <taxon>Streptophyta</taxon>
        <taxon>Embryophyta</taxon>
        <taxon>Tracheophyta</taxon>
        <taxon>Spermatophyta</taxon>
        <taxon>Magnoliopsida</taxon>
        <taxon>Liliopsida</taxon>
        <taxon>Poales</taxon>
        <taxon>Poaceae</taxon>
        <taxon>BOP clade</taxon>
        <taxon>Oryzoideae</taxon>
        <taxon>Oryzeae</taxon>
        <taxon>Oryzinae</taxon>
        <taxon>Oryza</taxon>
    </lineage>
</organism>
<dbReference type="InterPro" id="IPR045283">
    <property type="entry name" value="AT3G44326-like"/>
</dbReference>
<name>J3LNW4_ORYBR</name>
<evidence type="ECO:0000313" key="1">
    <source>
        <dbReference type="EnsemblPlants" id="OB03G27400.1"/>
    </source>
</evidence>
<dbReference type="Gramene" id="OB03G27400.1">
    <property type="protein sequence ID" value="OB03G27400.1"/>
    <property type="gene ID" value="OB03G27400"/>
</dbReference>
<dbReference type="EnsemblPlants" id="OB03G27400.1">
    <property type="protein sequence ID" value="OB03G27400.1"/>
    <property type="gene ID" value="OB03G27400"/>
</dbReference>
<dbReference type="Proteomes" id="UP000006038">
    <property type="component" value="Chromosome 3"/>
</dbReference>